<keyword evidence="5" id="KW-0326">Glycosidase</keyword>
<keyword evidence="3" id="KW-0234">DNA repair</keyword>
<evidence type="ECO:0000256" key="5">
    <source>
        <dbReference type="ARBA" id="ARBA00023295"/>
    </source>
</evidence>
<proteinExistence type="predicted"/>
<evidence type="ECO:0000256" key="4">
    <source>
        <dbReference type="ARBA" id="ARBA00023239"/>
    </source>
</evidence>
<evidence type="ECO:0000313" key="8">
    <source>
        <dbReference type="Proteomes" id="UP000694406"/>
    </source>
</evidence>
<evidence type="ECO:0000259" key="6">
    <source>
        <dbReference type="Pfam" id="PF07934"/>
    </source>
</evidence>
<dbReference type="SUPFAM" id="SSF55945">
    <property type="entry name" value="TATA-box binding protein-like"/>
    <property type="match status" value="1"/>
</dbReference>
<evidence type="ECO:0000256" key="3">
    <source>
        <dbReference type="ARBA" id="ARBA00023204"/>
    </source>
</evidence>
<protein>
    <recommendedName>
        <fullName evidence="6">8-oxoguanine DNA glycosylase N-terminal domain-containing protein</fullName>
    </recommendedName>
</protein>
<organism evidence="7 8">
    <name type="scientific">Laticauda laticaudata</name>
    <name type="common">Blue-ringed sea krait</name>
    <name type="synonym">Blue-lipped sea krait</name>
    <dbReference type="NCBI Taxonomy" id="8630"/>
    <lineage>
        <taxon>Eukaryota</taxon>
        <taxon>Metazoa</taxon>
        <taxon>Chordata</taxon>
        <taxon>Craniata</taxon>
        <taxon>Vertebrata</taxon>
        <taxon>Euteleostomi</taxon>
        <taxon>Lepidosauria</taxon>
        <taxon>Squamata</taxon>
        <taxon>Bifurcata</taxon>
        <taxon>Unidentata</taxon>
        <taxon>Episquamata</taxon>
        <taxon>Toxicofera</taxon>
        <taxon>Serpentes</taxon>
        <taxon>Colubroidea</taxon>
        <taxon>Elapidae</taxon>
        <taxon>Laticaudinae</taxon>
        <taxon>Laticauda</taxon>
    </lineage>
</organism>
<dbReference type="InterPro" id="IPR052054">
    <property type="entry name" value="Oxidative_DNA_repair_enzyme"/>
</dbReference>
<dbReference type="Proteomes" id="UP000694406">
    <property type="component" value="Unplaced"/>
</dbReference>
<dbReference type="AlphaFoldDB" id="A0A8C5WRI6"/>
<dbReference type="GeneTree" id="ENSGT00640000091554"/>
<dbReference type="FunFam" id="3.30.310.40:FF:000001">
    <property type="entry name" value="N-glycosylase/DNA lyase isoform X2"/>
    <property type="match status" value="1"/>
</dbReference>
<keyword evidence="2" id="KW-0378">Hydrolase</keyword>
<dbReference type="GO" id="GO:0003684">
    <property type="term" value="F:damaged DNA binding"/>
    <property type="evidence" value="ECO:0007669"/>
    <property type="project" value="InterPro"/>
</dbReference>
<dbReference type="Ensembl" id="ENSLLTT00000008776.1">
    <property type="protein sequence ID" value="ENSLLTP00000008457.1"/>
    <property type="gene ID" value="ENSLLTG00000006425.1"/>
</dbReference>
<dbReference type="InterPro" id="IPR012904">
    <property type="entry name" value="OGG_N"/>
</dbReference>
<accession>A0A8C5WRI6</accession>
<keyword evidence="1" id="KW-0227">DNA damage</keyword>
<dbReference type="Gene3D" id="3.30.310.40">
    <property type="match status" value="1"/>
</dbReference>
<dbReference type="Pfam" id="PF07934">
    <property type="entry name" value="OGG_N"/>
    <property type="match status" value="1"/>
</dbReference>
<sequence>MPIKPSTRRQEEFALCPKDSDSRRYSMNARPIQLPRATPWRSLPCPRTELRLDLVLCGGQTFRWSETSPGYWTGVLAGRVWTLTQSEEHLWYTLHEEEKEDGGRDEEDGLTPSQILQDYFQLHINVSALYQGWSYVDSHFREVGVKFPGRQT</sequence>
<dbReference type="GO" id="GO:0016829">
    <property type="term" value="F:lyase activity"/>
    <property type="evidence" value="ECO:0007669"/>
    <property type="project" value="UniProtKB-KW"/>
</dbReference>
<reference evidence="7" key="2">
    <citation type="submission" date="2025-09" db="UniProtKB">
        <authorList>
            <consortium name="Ensembl"/>
        </authorList>
    </citation>
    <scope>IDENTIFICATION</scope>
</reference>
<dbReference type="PANTHER" id="PTHR10242">
    <property type="entry name" value="8-OXOGUANINE DNA GLYCOSYLASE"/>
    <property type="match status" value="1"/>
</dbReference>
<dbReference type="GO" id="GO:0034039">
    <property type="term" value="F:8-oxo-7,8-dihydroguanine DNA N-glycosylase activity"/>
    <property type="evidence" value="ECO:0007669"/>
    <property type="project" value="TreeGrafter"/>
</dbReference>
<reference evidence="7" key="1">
    <citation type="submission" date="2025-08" db="UniProtKB">
        <authorList>
            <consortium name="Ensembl"/>
        </authorList>
    </citation>
    <scope>IDENTIFICATION</scope>
</reference>
<dbReference type="GO" id="GO:0006289">
    <property type="term" value="P:nucleotide-excision repair"/>
    <property type="evidence" value="ECO:0007669"/>
    <property type="project" value="InterPro"/>
</dbReference>
<evidence type="ECO:0000313" key="7">
    <source>
        <dbReference type="Ensembl" id="ENSLLTP00000008457.1"/>
    </source>
</evidence>
<evidence type="ECO:0000256" key="2">
    <source>
        <dbReference type="ARBA" id="ARBA00022801"/>
    </source>
</evidence>
<dbReference type="GO" id="GO:0005634">
    <property type="term" value="C:nucleus"/>
    <property type="evidence" value="ECO:0007669"/>
    <property type="project" value="TreeGrafter"/>
</dbReference>
<dbReference type="GO" id="GO:0006285">
    <property type="term" value="P:base-excision repair, AP site formation"/>
    <property type="evidence" value="ECO:0007669"/>
    <property type="project" value="TreeGrafter"/>
</dbReference>
<keyword evidence="8" id="KW-1185">Reference proteome</keyword>
<name>A0A8C5WRI6_LATLA</name>
<dbReference type="PANTHER" id="PTHR10242:SF2">
    <property type="entry name" value="N-GLYCOSYLASE_DNA LYASE"/>
    <property type="match status" value="1"/>
</dbReference>
<keyword evidence="4" id="KW-0456">Lyase</keyword>
<evidence type="ECO:0000256" key="1">
    <source>
        <dbReference type="ARBA" id="ARBA00022763"/>
    </source>
</evidence>
<feature type="domain" description="8-oxoguanine DNA glycosylase N-terminal" evidence="6">
    <location>
        <begin position="43"/>
        <end position="146"/>
    </location>
</feature>